<proteinExistence type="predicted"/>
<reference evidence="1" key="1">
    <citation type="submission" date="2023-07" db="EMBL/GenBank/DDBJ databases">
        <title>Genomic Encyclopedia of Type Strains, Phase IV (KMG-IV): sequencing the most valuable type-strain genomes for metagenomic binning, comparative biology and taxonomic classification.</title>
        <authorList>
            <person name="Goeker M."/>
        </authorList>
    </citation>
    <scope>NUCLEOTIDE SEQUENCE</scope>
    <source>
        <strain evidence="1">DSM 24202</strain>
    </source>
</reference>
<organism evidence="1 2">
    <name type="scientific">Oligosphaera ethanolica</name>
    <dbReference type="NCBI Taxonomy" id="760260"/>
    <lineage>
        <taxon>Bacteria</taxon>
        <taxon>Pseudomonadati</taxon>
        <taxon>Lentisphaerota</taxon>
        <taxon>Oligosphaeria</taxon>
        <taxon>Oligosphaerales</taxon>
        <taxon>Oligosphaeraceae</taxon>
        <taxon>Oligosphaera</taxon>
    </lineage>
</organism>
<dbReference type="Proteomes" id="UP001238163">
    <property type="component" value="Unassembled WGS sequence"/>
</dbReference>
<protein>
    <submittedName>
        <fullName evidence="1">Uncharacterized protein</fullName>
    </submittedName>
</protein>
<evidence type="ECO:0000313" key="2">
    <source>
        <dbReference type="Proteomes" id="UP001238163"/>
    </source>
</evidence>
<name>A0AAE3VEE6_9BACT</name>
<dbReference type="EMBL" id="JAUSVL010000001">
    <property type="protein sequence ID" value="MDQ0288741.1"/>
    <property type="molecule type" value="Genomic_DNA"/>
</dbReference>
<dbReference type="RefSeq" id="WP_307260076.1">
    <property type="nucleotide sequence ID" value="NZ_JAUSVL010000001.1"/>
</dbReference>
<accession>A0AAE3VEE6</accession>
<evidence type="ECO:0000313" key="1">
    <source>
        <dbReference type="EMBL" id="MDQ0288741.1"/>
    </source>
</evidence>
<comment type="caution">
    <text evidence="1">The sequence shown here is derived from an EMBL/GenBank/DDBJ whole genome shotgun (WGS) entry which is preliminary data.</text>
</comment>
<gene>
    <name evidence="1" type="ORF">J3R75_000848</name>
</gene>
<dbReference type="AlphaFoldDB" id="A0AAE3VEE6"/>
<keyword evidence="2" id="KW-1185">Reference proteome</keyword>
<sequence length="47" mass="5342">MVEQVPLPWIPLNEEHRFHRSNHPGVFSTGVVTDRLRGDTDAEQCLG</sequence>